<dbReference type="RefSeq" id="XP_022728904.1">
    <property type="nucleotide sequence ID" value="XM_022873169.1"/>
</dbReference>
<evidence type="ECO:0000256" key="4">
    <source>
        <dbReference type="ARBA" id="ARBA00023125"/>
    </source>
</evidence>
<proteinExistence type="predicted"/>
<protein>
    <submittedName>
        <fullName evidence="10">Transcription factor MYB8-like</fullName>
    </submittedName>
</protein>
<dbReference type="PROSITE" id="PS51294">
    <property type="entry name" value="HTH_MYB"/>
    <property type="match status" value="2"/>
</dbReference>
<evidence type="ECO:0000256" key="5">
    <source>
        <dbReference type="ARBA" id="ARBA00023163"/>
    </source>
</evidence>
<keyword evidence="5" id="KW-0804">Transcription</keyword>
<dbReference type="GeneID" id="111284504"/>
<name>A0A6P5XKJ5_DURZI</name>
<keyword evidence="9" id="KW-1185">Reference proteome</keyword>
<feature type="domain" description="HTH myb-type" evidence="8">
    <location>
        <begin position="63"/>
        <end position="117"/>
    </location>
</feature>
<evidence type="ECO:0000256" key="1">
    <source>
        <dbReference type="ARBA" id="ARBA00004123"/>
    </source>
</evidence>
<dbReference type="InterPro" id="IPR009057">
    <property type="entry name" value="Homeodomain-like_sf"/>
</dbReference>
<dbReference type="FunFam" id="1.10.10.60:FF:000015">
    <property type="entry name" value="Transcription factor RAX3"/>
    <property type="match status" value="1"/>
</dbReference>
<dbReference type="SUPFAM" id="SSF46689">
    <property type="entry name" value="Homeodomain-like"/>
    <property type="match status" value="1"/>
</dbReference>
<evidence type="ECO:0000256" key="2">
    <source>
        <dbReference type="ARBA" id="ARBA00022737"/>
    </source>
</evidence>
<dbReference type="OrthoDB" id="2143914at2759"/>
<dbReference type="AlphaFoldDB" id="A0A6P5XKJ5"/>
<dbReference type="CDD" id="cd00167">
    <property type="entry name" value="SANT"/>
    <property type="match status" value="2"/>
</dbReference>
<dbReference type="Pfam" id="PF00249">
    <property type="entry name" value="Myb_DNA-binding"/>
    <property type="match status" value="2"/>
</dbReference>
<comment type="subcellular location">
    <subcellularLocation>
        <location evidence="1">Nucleus</location>
    </subcellularLocation>
</comment>
<evidence type="ECO:0000256" key="6">
    <source>
        <dbReference type="ARBA" id="ARBA00023242"/>
    </source>
</evidence>
<evidence type="ECO:0000313" key="9">
    <source>
        <dbReference type="Proteomes" id="UP000515121"/>
    </source>
</evidence>
<evidence type="ECO:0000313" key="10">
    <source>
        <dbReference type="RefSeq" id="XP_022728904.1"/>
    </source>
</evidence>
<dbReference type="InterPro" id="IPR001005">
    <property type="entry name" value="SANT/Myb"/>
</dbReference>
<keyword evidence="6" id="KW-0539">Nucleus</keyword>
<dbReference type="PROSITE" id="PS50090">
    <property type="entry name" value="MYB_LIKE"/>
    <property type="match status" value="2"/>
</dbReference>
<feature type="domain" description="Myb-like" evidence="7">
    <location>
        <begin position="9"/>
        <end position="62"/>
    </location>
</feature>
<evidence type="ECO:0000256" key="3">
    <source>
        <dbReference type="ARBA" id="ARBA00023015"/>
    </source>
</evidence>
<dbReference type="Gene3D" id="1.10.10.60">
    <property type="entry name" value="Homeodomain-like"/>
    <property type="match status" value="2"/>
</dbReference>
<gene>
    <name evidence="10" type="primary">LOC111284504</name>
</gene>
<dbReference type="PANTHER" id="PTHR48000">
    <property type="entry name" value="OS09G0431300 PROTEIN"/>
    <property type="match status" value="1"/>
</dbReference>
<accession>A0A6P5XKJ5</accession>
<feature type="domain" description="Myb-like" evidence="7">
    <location>
        <begin position="63"/>
        <end position="113"/>
    </location>
</feature>
<dbReference type="GO" id="GO:0003677">
    <property type="term" value="F:DNA binding"/>
    <property type="evidence" value="ECO:0007669"/>
    <property type="project" value="UniProtKB-KW"/>
</dbReference>
<organism evidence="9 10">
    <name type="scientific">Durio zibethinus</name>
    <name type="common">Durian</name>
    <dbReference type="NCBI Taxonomy" id="66656"/>
    <lineage>
        <taxon>Eukaryota</taxon>
        <taxon>Viridiplantae</taxon>
        <taxon>Streptophyta</taxon>
        <taxon>Embryophyta</taxon>
        <taxon>Tracheophyta</taxon>
        <taxon>Spermatophyta</taxon>
        <taxon>Magnoliopsida</taxon>
        <taxon>eudicotyledons</taxon>
        <taxon>Gunneridae</taxon>
        <taxon>Pentapetalae</taxon>
        <taxon>rosids</taxon>
        <taxon>malvids</taxon>
        <taxon>Malvales</taxon>
        <taxon>Malvaceae</taxon>
        <taxon>Helicteroideae</taxon>
        <taxon>Durio</taxon>
    </lineage>
</organism>
<dbReference type="InterPro" id="IPR017930">
    <property type="entry name" value="Myb_dom"/>
</dbReference>
<dbReference type="PANTHER" id="PTHR48000:SF42">
    <property type="entry name" value="TRANSCRIPTION FACTOR MYB36-LIKE"/>
    <property type="match status" value="1"/>
</dbReference>
<sequence>MGRAPCCDKAHVKRGPWSSDEDNTLRNYLEKYGTGGNWIALPRKAGLKRCGKSCRLRWLNYLRPDIKRGGFTEEEDNIICFLYCSIGRRWSVIAAQLPGRTDNDVKNYWNTKLKKKLSAGKIKGLDNNSNNKTITDSSTCNIISGQFSGSIPIKAEARANGNSDCLNANGSTTSSPYVTDMEYQQNYDYPGLILDQLDQFLLPGLMEYSTSTANNNYSMSSSQEVSSLSSSSSFLLENNYAAWSSNIGGAEDKGTVLDIDFEGPRYIFNGSCFQDRSSEVAPCFGFFSSTTSLGNSTY</sequence>
<keyword evidence="4" id="KW-0238">DNA-binding</keyword>
<dbReference type="SMART" id="SM00717">
    <property type="entry name" value="SANT"/>
    <property type="match status" value="2"/>
</dbReference>
<dbReference type="KEGG" id="dzi:111284504"/>
<evidence type="ECO:0000259" key="7">
    <source>
        <dbReference type="PROSITE" id="PS50090"/>
    </source>
</evidence>
<dbReference type="GO" id="GO:0005634">
    <property type="term" value="C:nucleus"/>
    <property type="evidence" value="ECO:0007669"/>
    <property type="project" value="UniProtKB-SubCell"/>
</dbReference>
<reference evidence="10" key="1">
    <citation type="submission" date="2025-08" db="UniProtKB">
        <authorList>
            <consortium name="RefSeq"/>
        </authorList>
    </citation>
    <scope>IDENTIFICATION</scope>
    <source>
        <tissue evidence="10">Fruit stalk</tissue>
    </source>
</reference>
<feature type="domain" description="HTH myb-type" evidence="8">
    <location>
        <begin position="9"/>
        <end position="62"/>
    </location>
</feature>
<evidence type="ECO:0000259" key="8">
    <source>
        <dbReference type="PROSITE" id="PS51294"/>
    </source>
</evidence>
<keyword evidence="3" id="KW-0805">Transcription regulation</keyword>
<dbReference type="Proteomes" id="UP000515121">
    <property type="component" value="Unplaced"/>
</dbReference>
<keyword evidence="2" id="KW-0677">Repeat</keyword>